<dbReference type="GO" id="GO:0015297">
    <property type="term" value="F:antiporter activity"/>
    <property type="evidence" value="ECO:0007669"/>
    <property type="project" value="UniProtKB-KW"/>
</dbReference>
<evidence type="ECO:0000256" key="3">
    <source>
        <dbReference type="ARBA" id="ARBA00022449"/>
    </source>
</evidence>
<dbReference type="Proteomes" id="UP000243507">
    <property type="component" value="Unassembled WGS sequence"/>
</dbReference>
<dbReference type="Gene3D" id="1.20.1530.20">
    <property type="match status" value="1"/>
</dbReference>
<keyword evidence="2" id="KW-0813">Transport</keyword>
<evidence type="ECO:0000313" key="13">
    <source>
        <dbReference type="EMBL" id="PCD77050.1"/>
    </source>
</evidence>
<feature type="transmembrane region" description="Helical" evidence="11">
    <location>
        <begin position="286"/>
        <end position="305"/>
    </location>
</feature>
<dbReference type="Gene3D" id="3.40.50.720">
    <property type="entry name" value="NAD(P)-binding Rossmann-like Domain"/>
    <property type="match status" value="1"/>
</dbReference>
<keyword evidence="5 11" id="KW-0812">Transmembrane</keyword>
<dbReference type="Pfam" id="PF02254">
    <property type="entry name" value="TrkA_N"/>
    <property type="match status" value="1"/>
</dbReference>
<feature type="transmembrane region" description="Helical" evidence="11">
    <location>
        <begin position="197"/>
        <end position="218"/>
    </location>
</feature>
<evidence type="ECO:0000256" key="8">
    <source>
        <dbReference type="ARBA" id="ARBA00023065"/>
    </source>
</evidence>
<dbReference type="PANTHER" id="PTHR46157:SF4">
    <property type="entry name" value="K(+) EFFLUX ANTIPORTER 3, CHLOROPLASTIC"/>
    <property type="match status" value="1"/>
</dbReference>
<evidence type="ECO:0000256" key="5">
    <source>
        <dbReference type="ARBA" id="ARBA00022692"/>
    </source>
</evidence>
<comment type="subcellular location">
    <subcellularLocation>
        <location evidence="1">Endomembrane system</location>
        <topology evidence="1">Multi-pass membrane protein</topology>
    </subcellularLocation>
</comment>
<feature type="compositionally biased region" description="Pro residues" evidence="10">
    <location>
        <begin position="615"/>
        <end position="625"/>
    </location>
</feature>
<reference evidence="13 14" key="1">
    <citation type="submission" date="2017-09" db="EMBL/GenBank/DDBJ databases">
        <title>A multilocus sequence analysis scheme for characterization of bacteria in the genus Thioclava.</title>
        <authorList>
            <person name="Liu Y."/>
            <person name="Shao Z."/>
        </authorList>
    </citation>
    <scope>NUCLEOTIDE SEQUENCE [LARGE SCALE GENOMIC DNA]</scope>
    <source>
        <strain evidence="13 14">CAU 1312</strain>
    </source>
</reference>
<evidence type="ECO:0000256" key="2">
    <source>
        <dbReference type="ARBA" id="ARBA00022448"/>
    </source>
</evidence>
<dbReference type="GO" id="GO:0012505">
    <property type="term" value="C:endomembrane system"/>
    <property type="evidence" value="ECO:0007669"/>
    <property type="project" value="UniProtKB-SubCell"/>
</dbReference>
<dbReference type="GO" id="GO:0006813">
    <property type="term" value="P:potassium ion transport"/>
    <property type="evidence" value="ECO:0007669"/>
    <property type="project" value="UniProtKB-KW"/>
</dbReference>
<dbReference type="Pfam" id="PF00999">
    <property type="entry name" value="Na_H_Exchanger"/>
    <property type="match status" value="1"/>
</dbReference>
<dbReference type="PANTHER" id="PTHR46157">
    <property type="entry name" value="K(+) EFFLUX ANTIPORTER 3, CHLOROPLASTIC"/>
    <property type="match status" value="1"/>
</dbReference>
<dbReference type="EMBL" id="NTJD01000003">
    <property type="protein sequence ID" value="PCD77050.1"/>
    <property type="molecule type" value="Genomic_DNA"/>
</dbReference>
<protein>
    <submittedName>
        <fullName evidence="13">Potassium transporter</fullName>
    </submittedName>
</protein>
<keyword evidence="8" id="KW-0406">Ion transport</keyword>
<feature type="transmembrane region" description="Helical" evidence="11">
    <location>
        <begin position="54"/>
        <end position="73"/>
    </location>
</feature>
<gene>
    <name evidence="13" type="ORF">CLN94_04540</name>
</gene>
<dbReference type="PROSITE" id="PS51201">
    <property type="entry name" value="RCK_N"/>
    <property type="match status" value="1"/>
</dbReference>
<dbReference type="InterPro" id="IPR038770">
    <property type="entry name" value="Na+/solute_symporter_sf"/>
</dbReference>
<comment type="caution">
    <text evidence="13">The sequence shown here is derived from an EMBL/GenBank/DDBJ whole genome shotgun (WGS) entry which is preliminary data.</text>
</comment>
<feature type="transmembrane region" description="Helical" evidence="11">
    <location>
        <begin position="85"/>
        <end position="107"/>
    </location>
</feature>
<feature type="transmembrane region" description="Helical" evidence="11">
    <location>
        <begin position="113"/>
        <end position="133"/>
    </location>
</feature>
<dbReference type="InterPro" id="IPR006153">
    <property type="entry name" value="Cation/H_exchanger_TM"/>
</dbReference>
<sequence length="631" mass="68161">MESFLIYASLYLFAMVVAVPLASRMGLGSVLGYLLAGLLIGPIFGLAGSEMTDLQHFAEFGVVMMLFLIGLELNPRGLWEMRHKLLGLGGLQVLLTLGAVAGLMLALGQPMQISLALGMIFALSSTAIVLQTLDEKKLMRTAGGRSAFSVLLMQDIAVIPMLALMPLLARPGARALAEAERTAESPVAHLIDSLPGWQITLVTLGAVAVTIIAGHFLVRPLFRFVHGAKLREVNTAVALFIVVGIAALMNLVGLSPALGTFLAGVVLADSEFKHELESDIAPFKGLLMGLFFITVGAGISFDLIVQEPLQMIGLVLGLVALKAAILAALAQVFGLRGHDRSLFTLGLAQAGEFGFVLIAFAVSQRILPQLVAEKALLVVALSMLITPFLFILNDLLSRYRKSEAPTADTIDAQGPIIIAGVGRFGQVVNRLVTMSGFKTTVLDADLKTIQLMRKFGFKGYYGDPTRPDLLAAAGLAKARVLMVALDDKNATTRLVAYARRERPDLHIIARARDRIHVFDLYRAGANDIVREMFDASLRAGRYVLENVGLSEFEAAELEKLFFKLDRAAVRDLAQVWKPGVPIEQNPDYIARTRELNTELETTMMQRFAKRTDTPAAPPAAKPDPAQPEADA</sequence>
<feature type="transmembrane region" description="Helical" evidence="11">
    <location>
        <begin position="312"/>
        <end position="335"/>
    </location>
</feature>
<keyword evidence="9 11" id="KW-0472">Membrane</keyword>
<dbReference type="InterPro" id="IPR036291">
    <property type="entry name" value="NAD(P)-bd_dom_sf"/>
</dbReference>
<accession>A0A2A4CRV6</accession>
<evidence type="ECO:0000256" key="11">
    <source>
        <dbReference type="SAM" id="Phobius"/>
    </source>
</evidence>
<feature type="domain" description="RCK N-terminal" evidence="12">
    <location>
        <begin position="413"/>
        <end position="530"/>
    </location>
</feature>
<feature type="transmembrane region" description="Helical" evidence="11">
    <location>
        <begin position="375"/>
        <end position="392"/>
    </location>
</feature>
<proteinExistence type="predicted"/>
<feature type="transmembrane region" description="Helical" evidence="11">
    <location>
        <begin position="341"/>
        <end position="363"/>
    </location>
</feature>
<evidence type="ECO:0000313" key="14">
    <source>
        <dbReference type="Proteomes" id="UP000243507"/>
    </source>
</evidence>
<dbReference type="GO" id="GO:0005886">
    <property type="term" value="C:plasma membrane"/>
    <property type="evidence" value="ECO:0007669"/>
    <property type="project" value="TreeGrafter"/>
</dbReference>
<dbReference type="InterPro" id="IPR003148">
    <property type="entry name" value="RCK_N"/>
</dbReference>
<dbReference type="AlphaFoldDB" id="A0A2A4CRV6"/>
<evidence type="ECO:0000256" key="10">
    <source>
        <dbReference type="SAM" id="MobiDB-lite"/>
    </source>
</evidence>
<evidence type="ECO:0000256" key="4">
    <source>
        <dbReference type="ARBA" id="ARBA00022538"/>
    </source>
</evidence>
<keyword evidence="7 11" id="KW-1133">Transmembrane helix</keyword>
<dbReference type="OrthoDB" id="9781411at2"/>
<dbReference type="GO" id="GO:1902600">
    <property type="term" value="P:proton transmembrane transport"/>
    <property type="evidence" value="ECO:0007669"/>
    <property type="project" value="InterPro"/>
</dbReference>
<evidence type="ECO:0000259" key="12">
    <source>
        <dbReference type="PROSITE" id="PS51201"/>
    </source>
</evidence>
<feature type="transmembrane region" description="Helical" evidence="11">
    <location>
        <begin position="239"/>
        <end position="266"/>
    </location>
</feature>
<feature type="transmembrane region" description="Helical" evidence="11">
    <location>
        <begin position="30"/>
        <end position="48"/>
    </location>
</feature>
<dbReference type="RefSeq" id="WP_096431623.1">
    <property type="nucleotide sequence ID" value="NZ_NTJD01000003.1"/>
</dbReference>
<keyword evidence="14" id="KW-1185">Reference proteome</keyword>
<name>A0A2A4CRV6_9RHOB</name>
<evidence type="ECO:0000256" key="9">
    <source>
        <dbReference type="ARBA" id="ARBA00023136"/>
    </source>
</evidence>
<evidence type="ECO:0000256" key="7">
    <source>
        <dbReference type="ARBA" id="ARBA00022989"/>
    </source>
</evidence>
<dbReference type="SUPFAM" id="SSF51735">
    <property type="entry name" value="NAD(P)-binding Rossmann-fold domains"/>
    <property type="match status" value="1"/>
</dbReference>
<dbReference type="FunFam" id="3.40.50.720:FF:000036">
    <property type="entry name" value="Glutathione-regulated potassium-efflux system protein KefB"/>
    <property type="match status" value="1"/>
</dbReference>
<evidence type="ECO:0000256" key="1">
    <source>
        <dbReference type="ARBA" id="ARBA00004127"/>
    </source>
</evidence>
<keyword evidence="6" id="KW-0630">Potassium</keyword>
<feature type="region of interest" description="Disordered" evidence="10">
    <location>
        <begin position="610"/>
        <end position="631"/>
    </location>
</feature>
<evidence type="ECO:0000256" key="6">
    <source>
        <dbReference type="ARBA" id="ARBA00022958"/>
    </source>
</evidence>
<organism evidence="13 14">
    <name type="scientific">Pseudothioclava arenosa</name>
    <dbReference type="NCBI Taxonomy" id="1795308"/>
    <lineage>
        <taxon>Bacteria</taxon>
        <taxon>Pseudomonadati</taxon>
        <taxon>Pseudomonadota</taxon>
        <taxon>Alphaproteobacteria</taxon>
        <taxon>Rhodobacterales</taxon>
        <taxon>Paracoccaceae</taxon>
        <taxon>Pseudothioclava</taxon>
    </lineage>
</organism>
<keyword evidence="3" id="KW-0050">Antiport</keyword>
<keyword evidence="4" id="KW-0633">Potassium transport</keyword>
<feature type="transmembrane region" description="Helical" evidence="11">
    <location>
        <begin position="145"/>
        <end position="169"/>
    </location>
</feature>
<feature type="transmembrane region" description="Helical" evidence="11">
    <location>
        <begin position="6"/>
        <end position="23"/>
    </location>
</feature>